<evidence type="ECO:0000256" key="1">
    <source>
        <dbReference type="SAM" id="MobiDB-lite"/>
    </source>
</evidence>
<feature type="region of interest" description="Disordered" evidence="1">
    <location>
        <begin position="115"/>
        <end position="173"/>
    </location>
</feature>
<protein>
    <submittedName>
        <fullName evidence="2">Uncharacterized protein</fullName>
    </submittedName>
</protein>
<dbReference type="Gramene" id="TuG1812S0000421800.01.T01">
    <property type="protein sequence ID" value="TuG1812S0000421800.01.T01.s_cds40684"/>
    <property type="gene ID" value="TuG1812S0000421800.01"/>
</dbReference>
<sequence>MSGFEAVRCRERGDSRHMHELLAHVSKAGGAPRVQHGKVQENGQSLGTSCEEAVGGDAELRGDIHGDTAEEVHHQDGRGGAVQEVTELRTGGAGGLEGHRLRMDGVYGRELDPREAVEGDGGVDHGDVGQERPGSARVVRRLDDDDGDGEAVSGQDFAELGHGDKVAQAGRRV</sequence>
<reference evidence="2" key="2">
    <citation type="submission" date="2022-06" db="UniProtKB">
        <authorList>
            <consortium name="EnsemblPlants"/>
        </authorList>
    </citation>
    <scope>IDENTIFICATION</scope>
</reference>
<evidence type="ECO:0000313" key="2">
    <source>
        <dbReference type="EnsemblPlants" id="TuG1812S0000421800.01.T01.s_cds40684"/>
    </source>
</evidence>
<feature type="compositionally biased region" description="Basic and acidic residues" evidence="1">
    <location>
        <begin position="115"/>
        <end position="130"/>
    </location>
</feature>
<keyword evidence="3" id="KW-1185">Reference proteome</keyword>
<dbReference type="AlphaFoldDB" id="A0A8R7VGN3"/>
<dbReference type="Proteomes" id="UP000015106">
    <property type="component" value="Unassembled WGS sequence"/>
</dbReference>
<reference evidence="3" key="1">
    <citation type="journal article" date="2013" name="Nature">
        <title>Draft genome of the wheat A-genome progenitor Triticum urartu.</title>
        <authorList>
            <person name="Ling H.Q."/>
            <person name="Zhao S."/>
            <person name="Liu D."/>
            <person name="Wang J."/>
            <person name="Sun H."/>
            <person name="Zhang C."/>
            <person name="Fan H."/>
            <person name="Li D."/>
            <person name="Dong L."/>
            <person name="Tao Y."/>
            <person name="Gao C."/>
            <person name="Wu H."/>
            <person name="Li Y."/>
            <person name="Cui Y."/>
            <person name="Guo X."/>
            <person name="Zheng S."/>
            <person name="Wang B."/>
            <person name="Yu K."/>
            <person name="Liang Q."/>
            <person name="Yang W."/>
            <person name="Lou X."/>
            <person name="Chen J."/>
            <person name="Feng M."/>
            <person name="Jian J."/>
            <person name="Zhang X."/>
            <person name="Luo G."/>
            <person name="Jiang Y."/>
            <person name="Liu J."/>
            <person name="Wang Z."/>
            <person name="Sha Y."/>
            <person name="Zhang B."/>
            <person name="Wu H."/>
            <person name="Tang D."/>
            <person name="Shen Q."/>
            <person name="Xue P."/>
            <person name="Zou S."/>
            <person name="Wang X."/>
            <person name="Liu X."/>
            <person name="Wang F."/>
            <person name="Yang Y."/>
            <person name="An X."/>
            <person name="Dong Z."/>
            <person name="Zhang K."/>
            <person name="Zhang X."/>
            <person name="Luo M.C."/>
            <person name="Dvorak J."/>
            <person name="Tong Y."/>
            <person name="Wang J."/>
            <person name="Yang H."/>
            <person name="Li Z."/>
            <person name="Wang D."/>
            <person name="Zhang A."/>
            <person name="Wang J."/>
        </authorList>
    </citation>
    <scope>NUCLEOTIDE SEQUENCE</scope>
    <source>
        <strain evidence="3">cv. G1812</strain>
    </source>
</reference>
<organism evidence="2 3">
    <name type="scientific">Triticum urartu</name>
    <name type="common">Red wild einkorn</name>
    <name type="synonym">Crithodium urartu</name>
    <dbReference type="NCBI Taxonomy" id="4572"/>
    <lineage>
        <taxon>Eukaryota</taxon>
        <taxon>Viridiplantae</taxon>
        <taxon>Streptophyta</taxon>
        <taxon>Embryophyta</taxon>
        <taxon>Tracheophyta</taxon>
        <taxon>Spermatophyta</taxon>
        <taxon>Magnoliopsida</taxon>
        <taxon>Liliopsida</taxon>
        <taxon>Poales</taxon>
        <taxon>Poaceae</taxon>
        <taxon>BOP clade</taxon>
        <taxon>Pooideae</taxon>
        <taxon>Triticodae</taxon>
        <taxon>Triticeae</taxon>
        <taxon>Triticinae</taxon>
        <taxon>Triticum</taxon>
    </lineage>
</organism>
<evidence type="ECO:0000313" key="3">
    <source>
        <dbReference type="Proteomes" id="UP000015106"/>
    </source>
</evidence>
<dbReference type="EnsemblPlants" id="TuG1812S0000421800.01.T01">
    <property type="protein sequence ID" value="TuG1812S0000421800.01.T01.s_cds40684"/>
    <property type="gene ID" value="TuG1812S0000421800.01"/>
</dbReference>
<proteinExistence type="predicted"/>
<name>A0A8R7VGN3_TRIUA</name>
<accession>A0A8R7VGN3</accession>